<evidence type="ECO:0000313" key="2">
    <source>
        <dbReference type="EMBL" id="MQM00507.1"/>
    </source>
</evidence>
<evidence type="ECO:0000256" key="1">
    <source>
        <dbReference type="SAM" id="Phobius"/>
    </source>
</evidence>
<keyword evidence="1" id="KW-0812">Transmembrane</keyword>
<sequence length="291" mass="30326">VRLSCKLCVRAAVGCSCCCVACVASVTLSVRAIVARVAVDSPAVDACRQVQVRCSWSSSAHLGVRVPLRLREPACCGAFTGAELLPVKPVEGVAALLAAPLLSGCVLCWCCEFGLVCLCVVVRCALDAELSRAVLCVFLVAVALPSELRCIAWLPCVLVRFPKTVCCCPGEGFSQDCSALVSAVAMLPQGLRCAASVGLASAFLRVFPERCLGGSGGGCPRTCLCCFCSSACCNVFSDGLVSCFQVFSAAPEDSVCPRGASVLLRFLRLACSRRWWSGCALLRPSGGVIPP</sequence>
<gene>
    <name evidence="2" type="ORF">Taro_033242</name>
</gene>
<organism evidence="2 3">
    <name type="scientific">Colocasia esculenta</name>
    <name type="common">Wild taro</name>
    <name type="synonym">Arum esculentum</name>
    <dbReference type="NCBI Taxonomy" id="4460"/>
    <lineage>
        <taxon>Eukaryota</taxon>
        <taxon>Viridiplantae</taxon>
        <taxon>Streptophyta</taxon>
        <taxon>Embryophyta</taxon>
        <taxon>Tracheophyta</taxon>
        <taxon>Spermatophyta</taxon>
        <taxon>Magnoliopsida</taxon>
        <taxon>Liliopsida</taxon>
        <taxon>Araceae</taxon>
        <taxon>Aroideae</taxon>
        <taxon>Colocasieae</taxon>
        <taxon>Colocasia</taxon>
    </lineage>
</organism>
<feature type="non-terminal residue" evidence="2">
    <location>
        <position position="291"/>
    </location>
</feature>
<dbReference type="Proteomes" id="UP000652761">
    <property type="component" value="Unassembled WGS sequence"/>
</dbReference>
<comment type="caution">
    <text evidence="2">The sequence shown here is derived from an EMBL/GenBank/DDBJ whole genome shotgun (WGS) entry which is preliminary data.</text>
</comment>
<keyword evidence="1" id="KW-1133">Transmembrane helix</keyword>
<dbReference type="EMBL" id="NMUH01002523">
    <property type="protein sequence ID" value="MQM00507.1"/>
    <property type="molecule type" value="Genomic_DNA"/>
</dbReference>
<reference evidence="2" key="1">
    <citation type="submission" date="2017-07" db="EMBL/GenBank/DDBJ databases">
        <title>Taro Niue Genome Assembly and Annotation.</title>
        <authorList>
            <person name="Atibalentja N."/>
            <person name="Keating K."/>
            <person name="Fields C.J."/>
        </authorList>
    </citation>
    <scope>NUCLEOTIDE SEQUENCE</scope>
    <source>
        <strain evidence="2">Niue_2</strain>
        <tissue evidence="2">Leaf</tissue>
    </source>
</reference>
<proteinExistence type="predicted"/>
<feature type="transmembrane region" description="Helical" evidence="1">
    <location>
        <begin position="12"/>
        <end position="34"/>
    </location>
</feature>
<keyword evidence="3" id="KW-1185">Reference proteome</keyword>
<keyword evidence="1" id="KW-0472">Membrane</keyword>
<evidence type="ECO:0000313" key="3">
    <source>
        <dbReference type="Proteomes" id="UP000652761"/>
    </source>
</evidence>
<protein>
    <submittedName>
        <fullName evidence="2">Uncharacterized protein</fullName>
    </submittedName>
</protein>
<name>A0A843VZL2_COLES</name>
<dbReference type="AlphaFoldDB" id="A0A843VZL2"/>
<feature type="non-terminal residue" evidence="2">
    <location>
        <position position="1"/>
    </location>
</feature>
<accession>A0A843VZL2</accession>